<evidence type="ECO:0000256" key="2">
    <source>
        <dbReference type="ARBA" id="ARBA00022448"/>
    </source>
</evidence>
<name>A0A9D2B1G7_9GAMM</name>
<gene>
    <name evidence="9 10" type="primary">sstT</name>
    <name evidence="10" type="ORF">H9850_05720</name>
</gene>
<proteinExistence type="inferred from homology"/>
<keyword evidence="2 9" id="KW-0813">Transport</keyword>
<dbReference type="Gene3D" id="1.10.3860.10">
    <property type="entry name" value="Sodium:dicarboxylate symporter"/>
    <property type="match status" value="1"/>
</dbReference>
<evidence type="ECO:0000256" key="8">
    <source>
        <dbReference type="ARBA" id="ARBA00023136"/>
    </source>
</evidence>
<comment type="subcellular location">
    <subcellularLocation>
        <location evidence="9">Cell membrane</location>
        <topology evidence="9">Multi-pass membrane protein</topology>
    </subcellularLocation>
    <subcellularLocation>
        <location evidence="1">Membrane</location>
        <topology evidence="1">Multi-pass membrane protein</topology>
    </subcellularLocation>
</comment>
<keyword evidence="5 9" id="KW-0769">Symport</keyword>
<evidence type="ECO:0000256" key="7">
    <source>
        <dbReference type="ARBA" id="ARBA00022989"/>
    </source>
</evidence>
<dbReference type="GO" id="GO:0015293">
    <property type="term" value="F:symporter activity"/>
    <property type="evidence" value="ECO:0007669"/>
    <property type="project" value="UniProtKB-UniRule"/>
</dbReference>
<dbReference type="GO" id="GO:0015171">
    <property type="term" value="F:amino acid transmembrane transporter activity"/>
    <property type="evidence" value="ECO:0007669"/>
    <property type="project" value="UniProtKB-UniRule"/>
</dbReference>
<feature type="transmembrane region" description="Helical" evidence="9">
    <location>
        <begin position="362"/>
        <end position="383"/>
    </location>
</feature>
<evidence type="ECO:0000313" key="11">
    <source>
        <dbReference type="Proteomes" id="UP000886829"/>
    </source>
</evidence>
<dbReference type="InterPro" id="IPR036458">
    <property type="entry name" value="Na:dicarbo_symporter_sf"/>
</dbReference>
<dbReference type="EMBL" id="DXEV01000109">
    <property type="protein sequence ID" value="HIX56951.1"/>
    <property type="molecule type" value="Genomic_DNA"/>
</dbReference>
<dbReference type="InterPro" id="IPR023025">
    <property type="entry name" value="Ser_Thr_transp_SstT"/>
</dbReference>
<evidence type="ECO:0000256" key="1">
    <source>
        <dbReference type="ARBA" id="ARBA00004141"/>
    </source>
</evidence>
<feature type="transmembrane region" description="Helical" evidence="9">
    <location>
        <begin position="292"/>
        <end position="319"/>
    </location>
</feature>
<feature type="transmembrane region" description="Helical" evidence="9">
    <location>
        <begin position="20"/>
        <end position="38"/>
    </location>
</feature>
<protein>
    <recommendedName>
        <fullName evidence="9">Serine/threonine transporter SstT</fullName>
    </recommendedName>
    <alternativeName>
        <fullName evidence="9">Na(+)/serine-threonine symporter</fullName>
    </alternativeName>
</protein>
<comment type="catalytic activity">
    <reaction evidence="9">
        <text>L-threonine(in) + Na(+)(in) = L-threonine(out) + Na(+)(out)</text>
        <dbReference type="Rhea" id="RHEA:69999"/>
        <dbReference type="ChEBI" id="CHEBI:29101"/>
        <dbReference type="ChEBI" id="CHEBI:57926"/>
    </reaction>
</comment>
<keyword evidence="4 9" id="KW-0812">Transmembrane</keyword>
<evidence type="ECO:0000256" key="9">
    <source>
        <dbReference type="HAMAP-Rule" id="MF_01582"/>
    </source>
</evidence>
<feature type="transmembrane region" description="Helical" evidence="9">
    <location>
        <begin position="331"/>
        <end position="356"/>
    </location>
</feature>
<dbReference type="GO" id="GO:0015826">
    <property type="term" value="P:threonine transport"/>
    <property type="evidence" value="ECO:0007669"/>
    <property type="project" value="InterPro"/>
</dbReference>
<feature type="transmembrane region" description="Helical" evidence="9">
    <location>
        <begin position="87"/>
        <end position="108"/>
    </location>
</feature>
<comment type="function">
    <text evidence="9">Involved in the import of serine and threonine into the cell, with the concomitant import of sodium (symport system).</text>
</comment>
<comment type="catalytic activity">
    <reaction evidence="9">
        <text>L-serine(in) + Na(+)(in) = L-serine(out) + Na(+)(out)</text>
        <dbReference type="Rhea" id="RHEA:29575"/>
        <dbReference type="ChEBI" id="CHEBI:29101"/>
        <dbReference type="ChEBI" id="CHEBI:33384"/>
    </reaction>
</comment>
<dbReference type="PANTHER" id="PTHR42865">
    <property type="entry name" value="PROTON/GLUTAMATE-ASPARTATE SYMPORTER"/>
    <property type="match status" value="1"/>
</dbReference>
<keyword evidence="8 9" id="KW-0472">Membrane</keyword>
<reference evidence="10" key="1">
    <citation type="journal article" date="2021" name="PeerJ">
        <title>Extensive microbial diversity within the chicken gut microbiome revealed by metagenomics and culture.</title>
        <authorList>
            <person name="Gilroy R."/>
            <person name="Ravi A."/>
            <person name="Getino M."/>
            <person name="Pursley I."/>
            <person name="Horton D.L."/>
            <person name="Alikhan N.F."/>
            <person name="Baker D."/>
            <person name="Gharbi K."/>
            <person name="Hall N."/>
            <person name="Watson M."/>
            <person name="Adriaenssens E.M."/>
            <person name="Foster-Nyarko E."/>
            <person name="Jarju S."/>
            <person name="Secka A."/>
            <person name="Antonio M."/>
            <person name="Oren A."/>
            <person name="Chaudhuri R.R."/>
            <person name="La Ragione R."/>
            <person name="Hildebrand F."/>
            <person name="Pallen M.J."/>
        </authorList>
    </citation>
    <scope>NUCLEOTIDE SEQUENCE</scope>
    <source>
        <strain evidence="10">USASDec5-558</strain>
    </source>
</reference>
<evidence type="ECO:0000256" key="6">
    <source>
        <dbReference type="ARBA" id="ARBA00022970"/>
    </source>
</evidence>
<dbReference type="NCBIfam" id="NF010151">
    <property type="entry name" value="PRK13628.1"/>
    <property type="match status" value="1"/>
</dbReference>
<accession>A0A9D2B1G7</accession>
<dbReference type="InterPro" id="IPR001991">
    <property type="entry name" value="Na-dicarboxylate_symporter"/>
</dbReference>
<comment type="caution">
    <text evidence="10">The sequence shown here is derived from an EMBL/GenBank/DDBJ whole genome shotgun (WGS) entry which is preliminary data.</text>
</comment>
<dbReference type="SUPFAM" id="SSF118215">
    <property type="entry name" value="Proton glutamate symport protein"/>
    <property type="match status" value="1"/>
</dbReference>
<sequence length="458" mass="48647">MLEPFKPKFPLARSLNRVPFILQIVAGMILGIVIALIYPHDHNILPMIGSLFVKGLKSVAPFLVFVLVSAAIARHQTGVQSNIKPIITLYIISMLCASSLALFMSYTFPSVFTELQAADGSLTPPKGISEVLSNFVNQAIDNPFTALIQGNYICILIWAIALGWTFRAAGDTTRRVLEDLAESISSVVRMVIRFAPLGVMGLVYNSCTQPGGFANLLNYVHVVVVLVATMLIVAFGVNAIIVALTIRANPFPLIITCCVRSGITAFFTRSSAANLPVNLQLCETLKLPKSTYSITIPLGCTINMSGAGVTIVIMTMAAVHTLGIQVDFWSALLMCIVSVLCACGASGVAGGSLMLIPLACSIFGISNDIAMQIVGIGFIIGVIQDSTETALNSSTDVLFTAAACYRADRIAKAKGLKTQRELEDAAAVAMPSTEEEVRAAAASAASPIAPEKKDNDQQ</sequence>
<feature type="transmembrane region" description="Helical" evidence="9">
    <location>
        <begin position="146"/>
        <end position="166"/>
    </location>
</feature>
<evidence type="ECO:0000256" key="3">
    <source>
        <dbReference type="ARBA" id="ARBA00022475"/>
    </source>
</evidence>
<dbReference type="GO" id="GO:0032329">
    <property type="term" value="P:serine transport"/>
    <property type="evidence" value="ECO:0007669"/>
    <property type="project" value="InterPro"/>
</dbReference>
<evidence type="ECO:0000256" key="4">
    <source>
        <dbReference type="ARBA" id="ARBA00022692"/>
    </source>
</evidence>
<keyword evidence="7 9" id="KW-1133">Transmembrane helix</keyword>
<dbReference type="PRINTS" id="PR00173">
    <property type="entry name" value="EDTRNSPORT"/>
</dbReference>
<feature type="transmembrane region" description="Helical" evidence="9">
    <location>
        <begin position="58"/>
        <end position="75"/>
    </location>
</feature>
<keyword evidence="6 9" id="KW-0029">Amino-acid transport</keyword>
<dbReference type="Pfam" id="PF00375">
    <property type="entry name" value="SDF"/>
    <property type="match status" value="1"/>
</dbReference>
<dbReference type="PANTHER" id="PTHR42865:SF8">
    <property type="entry name" value="SERINE_THREONINE TRANSPORTER SSTT"/>
    <property type="match status" value="1"/>
</dbReference>
<dbReference type="Proteomes" id="UP000886829">
    <property type="component" value="Unassembled WGS sequence"/>
</dbReference>
<feature type="transmembrane region" description="Helical" evidence="9">
    <location>
        <begin position="216"/>
        <end position="244"/>
    </location>
</feature>
<organism evidence="10 11">
    <name type="scientific">Candidatus Anaerobiospirillum pullistercoris</name>
    <dbReference type="NCBI Taxonomy" id="2838452"/>
    <lineage>
        <taxon>Bacteria</taxon>
        <taxon>Pseudomonadati</taxon>
        <taxon>Pseudomonadota</taxon>
        <taxon>Gammaproteobacteria</taxon>
        <taxon>Aeromonadales</taxon>
        <taxon>Succinivibrionaceae</taxon>
        <taxon>Anaerobiospirillum</taxon>
    </lineage>
</organism>
<keyword evidence="3 9" id="KW-1003">Cell membrane</keyword>
<comment type="similarity">
    <text evidence="9">Belongs to the dicarboxylate/amino acid:cation symporter (DAACS) (TC 2.A.23) family.</text>
</comment>
<dbReference type="AlphaFoldDB" id="A0A9D2B1G7"/>
<evidence type="ECO:0000256" key="5">
    <source>
        <dbReference type="ARBA" id="ARBA00022847"/>
    </source>
</evidence>
<evidence type="ECO:0000313" key="10">
    <source>
        <dbReference type="EMBL" id="HIX56951.1"/>
    </source>
</evidence>
<dbReference type="GO" id="GO:0005886">
    <property type="term" value="C:plasma membrane"/>
    <property type="evidence" value="ECO:0007669"/>
    <property type="project" value="UniProtKB-SubCell"/>
</dbReference>
<reference evidence="10" key="2">
    <citation type="submission" date="2021-04" db="EMBL/GenBank/DDBJ databases">
        <authorList>
            <person name="Gilroy R."/>
        </authorList>
    </citation>
    <scope>NUCLEOTIDE SEQUENCE</scope>
    <source>
        <strain evidence="10">USASDec5-558</strain>
    </source>
</reference>
<dbReference type="HAMAP" id="MF_01582">
    <property type="entry name" value="Ser_Thr_transp_SstT"/>
    <property type="match status" value="1"/>
</dbReference>